<dbReference type="Gene3D" id="3.10.50.40">
    <property type="match status" value="2"/>
</dbReference>
<sequence>MQKLLIGIFTLFGFTHSFATPHLDRIVAVANDEIVLESELDQMIRTVEAQLESRGAPLPPSHVLEKQVLDRLIIQSLQLQLADRIGIRVGDDTLNQALQSIAEKNKLTLSQFRDVLEKDGFSYADVRENIRKEIVISQLHKREIDDHITISEAEIDNFLATQKKQGNPDVEYYLAHILIAVPEAASSEDIQAAKVKAEKILRQLQQEGDFQRAAIAYSDGQQALEGGDLGWRKMGQIPTLFVNVVPDLQIGGISSLIRSPSGFHIVKLIDRRGEEEQIITQTHARHILIRADELTGDEDIQIRLNQLRQRALQGESFEKLAKAHSDDKASAIKGGDLGWVSPGQMVPFFEEVMLSLNPGEISKPFRTQFGWHIVQVVDRRKQNMTEEYNRSKAQMAIRQRKIEEDLENWLRQLRDEAYVEYRLEMPEG</sequence>
<dbReference type="Proteomes" id="UP000243679">
    <property type="component" value="Chromosome"/>
</dbReference>
<accession>A0A1Q2SNL4</accession>
<dbReference type="InterPro" id="IPR023034">
    <property type="entry name" value="PPIase_SurA"/>
</dbReference>
<evidence type="ECO:0000256" key="5">
    <source>
        <dbReference type="ARBA" id="ARBA00023186"/>
    </source>
</evidence>
<evidence type="ECO:0000256" key="7">
    <source>
        <dbReference type="HAMAP-Rule" id="MF_01183"/>
    </source>
</evidence>
<keyword evidence="3 7" id="KW-0574">Periplasm</keyword>
<dbReference type="PROSITE" id="PS50198">
    <property type="entry name" value="PPIC_PPIASE_2"/>
    <property type="match status" value="2"/>
</dbReference>
<evidence type="ECO:0000313" key="9">
    <source>
        <dbReference type="EMBL" id="BAW80738.1"/>
    </source>
</evidence>
<dbReference type="Pfam" id="PF09312">
    <property type="entry name" value="SurA_N"/>
    <property type="match status" value="1"/>
</dbReference>
<organism evidence="9 10">
    <name type="scientific">Candidatus Nitrosoglobus terrae</name>
    <dbReference type="NCBI Taxonomy" id="1630141"/>
    <lineage>
        <taxon>Bacteria</taxon>
        <taxon>Pseudomonadati</taxon>
        <taxon>Pseudomonadota</taxon>
        <taxon>Gammaproteobacteria</taxon>
        <taxon>Chromatiales</taxon>
        <taxon>Chromatiaceae</taxon>
        <taxon>Candidatus Nitrosoglobus</taxon>
    </lineage>
</organism>
<evidence type="ECO:0000256" key="4">
    <source>
        <dbReference type="ARBA" id="ARBA00023110"/>
    </source>
</evidence>
<evidence type="ECO:0000256" key="3">
    <source>
        <dbReference type="ARBA" id="ARBA00022764"/>
    </source>
</evidence>
<dbReference type="SUPFAM" id="SSF54534">
    <property type="entry name" value="FKBP-like"/>
    <property type="match status" value="2"/>
</dbReference>
<feature type="domain" description="PpiC" evidence="8">
    <location>
        <begin position="169"/>
        <end position="270"/>
    </location>
</feature>
<dbReference type="PROSITE" id="PS01096">
    <property type="entry name" value="PPIC_PPIASE_1"/>
    <property type="match status" value="1"/>
</dbReference>
<comment type="function">
    <text evidence="7">Chaperone involved in the correct folding and assembly of outer membrane proteins. Recognizes specific patterns of aromatic residues and the orientation of their side chains, which are found more frequently in integral outer membrane proteins. May act in both early periplasmic and late outer membrane-associated steps of protein maturation.</text>
</comment>
<dbReference type="InterPro" id="IPR023058">
    <property type="entry name" value="PPIase_PpiC_CS"/>
</dbReference>
<dbReference type="InterPro" id="IPR050280">
    <property type="entry name" value="OMP_Chaperone_SurA"/>
</dbReference>
<dbReference type="PANTHER" id="PTHR47637:SF1">
    <property type="entry name" value="CHAPERONE SURA"/>
    <property type="match status" value="1"/>
</dbReference>
<dbReference type="Pfam" id="PF00639">
    <property type="entry name" value="Rotamase"/>
    <property type="match status" value="2"/>
</dbReference>
<dbReference type="EC" id="5.2.1.8" evidence="7"/>
<dbReference type="InterPro" id="IPR027304">
    <property type="entry name" value="Trigger_fact/SurA_dom_sf"/>
</dbReference>
<dbReference type="GO" id="GO:0030288">
    <property type="term" value="C:outer membrane-bounded periplasmic space"/>
    <property type="evidence" value="ECO:0007669"/>
    <property type="project" value="InterPro"/>
</dbReference>
<evidence type="ECO:0000256" key="2">
    <source>
        <dbReference type="ARBA" id="ARBA00022737"/>
    </source>
</evidence>
<dbReference type="InterPro" id="IPR046357">
    <property type="entry name" value="PPIase_dom_sf"/>
</dbReference>
<dbReference type="AlphaFoldDB" id="A0A1Q2SNL4"/>
<dbReference type="SUPFAM" id="SSF109998">
    <property type="entry name" value="Triger factor/SurA peptide-binding domain-like"/>
    <property type="match status" value="1"/>
</dbReference>
<dbReference type="GO" id="GO:0006457">
    <property type="term" value="P:protein folding"/>
    <property type="evidence" value="ECO:0007669"/>
    <property type="project" value="UniProtKB-UniRule"/>
</dbReference>
<evidence type="ECO:0000256" key="6">
    <source>
        <dbReference type="ARBA" id="ARBA00023235"/>
    </source>
</evidence>
<dbReference type="InterPro" id="IPR000297">
    <property type="entry name" value="PPIase_PpiC"/>
</dbReference>
<dbReference type="OrthoDB" id="14196at2"/>
<dbReference type="GO" id="GO:0043165">
    <property type="term" value="P:Gram-negative-bacterium-type cell outer membrane assembly"/>
    <property type="evidence" value="ECO:0007669"/>
    <property type="project" value="InterPro"/>
</dbReference>
<evidence type="ECO:0000259" key="8">
    <source>
        <dbReference type="PROSITE" id="PS50198"/>
    </source>
</evidence>
<dbReference type="PANTHER" id="PTHR47637">
    <property type="entry name" value="CHAPERONE SURA"/>
    <property type="match status" value="1"/>
</dbReference>
<dbReference type="InterPro" id="IPR015391">
    <property type="entry name" value="SurA_N"/>
</dbReference>
<comment type="subcellular location">
    <subcellularLocation>
        <location evidence="7">Periplasm</location>
    </subcellularLocation>
    <text evidence="7">Is capable of associating with the outer membrane.</text>
</comment>
<dbReference type="GO" id="GO:0042277">
    <property type="term" value="F:peptide binding"/>
    <property type="evidence" value="ECO:0007669"/>
    <property type="project" value="InterPro"/>
</dbReference>
<dbReference type="GO" id="GO:0003755">
    <property type="term" value="F:peptidyl-prolyl cis-trans isomerase activity"/>
    <property type="evidence" value="ECO:0007669"/>
    <property type="project" value="UniProtKB-UniRule"/>
</dbReference>
<dbReference type="GO" id="GO:0050821">
    <property type="term" value="P:protein stabilization"/>
    <property type="evidence" value="ECO:0007669"/>
    <property type="project" value="InterPro"/>
</dbReference>
<keyword evidence="2 7" id="KW-0677">Repeat</keyword>
<feature type="domain" description="PpiC" evidence="8">
    <location>
        <begin position="279"/>
        <end position="378"/>
    </location>
</feature>
<comment type="catalytic activity">
    <reaction evidence="7">
        <text>[protein]-peptidylproline (omega=180) = [protein]-peptidylproline (omega=0)</text>
        <dbReference type="Rhea" id="RHEA:16237"/>
        <dbReference type="Rhea" id="RHEA-COMP:10747"/>
        <dbReference type="Rhea" id="RHEA-COMP:10748"/>
        <dbReference type="ChEBI" id="CHEBI:83833"/>
        <dbReference type="ChEBI" id="CHEBI:83834"/>
        <dbReference type="EC" id="5.2.1.8"/>
    </reaction>
</comment>
<keyword evidence="4 7" id="KW-0697">Rotamase</keyword>
<evidence type="ECO:0000313" key="10">
    <source>
        <dbReference type="Proteomes" id="UP000243679"/>
    </source>
</evidence>
<reference evidence="9 10" key="1">
    <citation type="journal article" date="2017" name="ISME J.">
        <title>An acid-tolerant ammonia-oxidizing ?-proteobacterium from soil.</title>
        <authorList>
            <person name="Hayatsu M."/>
            <person name="Tago K."/>
            <person name="Uchiyama I."/>
            <person name="Toyoda A."/>
            <person name="Wang Y."/>
            <person name="Shimomura Y."/>
            <person name="Okubo T."/>
            <person name="Kurisu F."/>
            <person name="Hirono Y."/>
            <person name="Nonaka K."/>
            <person name="Akiyama H."/>
            <person name="Itoh T."/>
            <person name="Takami H."/>
        </authorList>
    </citation>
    <scope>NUCLEOTIDE SEQUENCE [LARGE SCALE GENOMIC DNA]</scope>
    <source>
        <strain evidence="9 10">TAO100</strain>
    </source>
</reference>
<dbReference type="GO" id="GO:0051082">
    <property type="term" value="F:unfolded protein binding"/>
    <property type="evidence" value="ECO:0007669"/>
    <property type="project" value="UniProtKB-UniRule"/>
</dbReference>
<dbReference type="EMBL" id="AP014836">
    <property type="protein sequence ID" value="BAW80738.1"/>
    <property type="molecule type" value="Genomic_DNA"/>
</dbReference>
<proteinExistence type="inferred from homology"/>
<evidence type="ECO:0000256" key="1">
    <source>
        <dbReference type="ARBA" id="ARBA00022729"/>
    </source>
</evidence>
<keyword evidence="10" id="KW-1185">Reference proteome</keyword>
<dbReference type="HAMAP" id="MF_01183">
    <property type="entry name" value="Chaperone_SurA"/>
    <property type="match status" value="1"/>
</dbReference>
<dbReference type="Gene3D" id="1.10.4030.10">
    <property type="entry name" value="Porin chaperone SurA, peptide-binding domain"/>
    <property type="match status" value="1"/>
</dbReference>
<dbReference type="KEGG" id="ntt:TAO_1368"/>
<keyword evidence="6 7" id="KW-0413">Isomerase</keyword>
<dbReference type="RefSeq" id="WP_096527249.1">
    <property type="nucleotide sequence ID" value="NZ_AP014836.1"/>
</dbReference>
<keyword evidence="1 7" id="KW-0732">Signal</keyword>
<comment type="domain">
    <text evidence="7">The PPIase activity resides only in the second parvulin domain. The N-terminal region and the C-terminal tail are necessary and sufficient for the chaperone activity of SurA. The PPIase activity is dispensable for SurA to function as a chaperone. The N-terminal region and the C-terminal tail are also required for porin recognition.</text>
</comment>
<gene>
    <name evidence="7" type="primary">surA</name>
    <name evidence="9" type="ORF">TAO_1368</name>
</gene>
<protein>
    <recommendedName>
        <fullName evidence="7">Chaperone SurA</fullName>
    </recommendedName>
    <alternativeName>
        <fullName evidence="7">Peptidyl-prolyl cis-trans isomerase SurA</fullName>
        <shortName evidence="7">PPIase SurA</shortName>
        <ecNumber evidence="7">5.2.1.8</ecNumber>
    </alternativeName>
    <alternativeName>
        <fullName evidence="7">Rotamase SurA</fullName>
    </alternativeName>
</protein>
<keyword evidence="5 7" id="KW-0143">Chaperone</keyword>
<name>A0A1Q2SNL4_9GAMM</name>